<sequence>MFPSNSPPSASIFRRLEDKVAVITGGASGIGECTARLFVKHGAKVVLADIQDDLGRAICEELNPEGAISYVHCDVTNESHVRRAVDTAISTYGKLDIMFSNAGIPGNGSDRTILLPDQDSTESTDHENFRRVFDVNVFGAFLCAKHAARVMVPAEKGSIIITSSVCSMTFGDAPYSYVASKNAVLGLAKNLCVELGQYGIRVNCVSPFGVPTPMLKRALPMVKGNEIEGFVSAIANLKKATVGTEDVAEAALYLGSDESKYISGLNLVVDGGYSTTNKALKEAKLSKSLSIPSKM</sequence>
<dbReference type="GeneID" id="113717375"/>
<dbReference type="NCBIfam" id="NF005559">
    <property type="entry name" value="PRK07231.1"/>
    <property type="match status" value="1"/>
</dbReference>
<gene>
    <name evidence="4" type="primary">LOC113717375</name>
</gene>
<evidence type="ECO:0000256" key="1">
    <source>
        <dbReference type="ARBA" id="ARBA00006484"/>
    </source>
</evidence>
<dbReference type="SUPFAM" id="SSF51735">
    <property type="entry name" value="NAD(P)-binding Rossmann-fold domains"/>
    <property type="match status" value="1"/>
</dbReference>
<dbReference type="GO" id="GO:0016616">
    <property type="term" value="F:oxidoreductase activity, acting on the CH-OH group of donors, NAD or NADP as acceptor"/>
    <property type="evidence" value="ECO:0007669"/>
    <property type="project" value="UniProtKB-ARBA"/>
</dbReference>
<dbReference type="Gene3D" id="3.40.50.720">
    <property type="entry name" value="NAD(P)-binding Rossmann-like Domain"/>
    <property type="match status" value="1"/>
</dbReference>
<dbReference type="OrthoDB" id="294295at2759"/>
<evidence type="ECO:0000313" key="3">
    <source>
        <dbReference type="Proteomes" id="UP001652660"/>
    </source>
</evidence>
<dbReference type="PANTHER" id="PTHR43180">
    <property type="entry name" value="3-OXOACYL-(ACYL-CARRIER-PROTEIN) REDUCTASE (AFU_ORTHOLOGUE AFUA_6G11210)"/>
    <property type="match status" value="1"/>
</dbReference>
<dbReference type="RefSeq" id="XP_027097995.1">
    <property type="nucleotide sequence ID" value="XM_027242194.2"/>
</dbReference>
<dbReference type="PANTHER" id="PTHR43180:SF61">
    <property type="entry name" value="SECOISOLARICIRESINOL DEHYDROGENASE"/>
    <property type="match status" value="1"/>
</dbReference>
<reference evidence="3" key="1">
    <citation type="journal article" date="2025" name="Foods">
        <title>Unveiling the Microbial Signatures of Arabica Coffee Cherries: Insights into Ripeness Specific Diversity, Functional Traits, and Implications for Quality and Safety.</title>
        <authorList>
            <consortium name="RefSeq"/>
            <person name="Tenea G.N."/>
            <person name="Cifuentes V."/>
            <person name="Reyes P."/>
            <person name="Cevallos-Vallejos M."/>
        </authorList>
    </citation>
    <scope>NUCLEOTIDE SEQUENCE [LARGE SCALE GENOMIC DNA]</scope>
</reference>
<reference evidence="4" key="2">
    <citation type="submission" date="2025-08" db="UniProtKB">
        <authorList>
            <consortium name="RefSeq"/>
        </authorList>
    </citation>
    <scope>IDENTIFICATION</scope>
    <source>
        <tissue evidence="4">Leaves</tissue>
    </source>
</reference>
<evidence type="ECO:0000256" key="2">
    <source>
        <dbReference type="ARBA" id="ARBA00023002"/>
    </source>
</evidence>
<evidence type="ECO:0000313" key="4">
    <source>
        <dbReference type="RefSeq" id="XP_027097995.1"/>
    </source>
</evidence>
<dbReference type="InterPro" id="IPR002347">
    <property type="entry name" value="SDR_fam"/>
</dbReference>
<dbReference type="PRINTS" id="PR00080">
    <property type="entry name" value="SDRFAMILY"/>
</dbReference>
<accession>A0A6P6V5K9</accession>
<keyword evidence="2" id="KW-0560">Oxidoreductase</keyword>
<organism evidence="3 4">
    <name type="scientific">Coffea arabica</name>
    <name type="common">Arabian coffee</name>
    <dbReference type="NCBI Taxonomy" id="13443"/>
    <lineage>
        <taxon>Eukaryota</taxon>
        <taxon>Viridiplantae</taxon>
        <taxon>Streptophyta</taxon>
        <taxon>Embryophyta</taxon>
        <taxon>Tracheophyta</taxon>
        <taxon>Spermatophyta</taxon>
        <taxon>Magnoliopsida</taxon>
        <taxon>eudicotyledons</taxon>
        <taxon>Gunneridae</taxon>
        <taxon>Pentapetalae</taxon>
        <taxon>asterids</taxon>
        <taxon>lamiids</taxon>
        <taxon>Gentianales</taxon>
        <taxon>Rubiaceae</taxon>
        <taxon>Ixoroideae</taxon>
        <taxon>Gardenieae complex</taxon>
        <taxon>Bertiereae - Coffeeae clade</taxon>
        <taxon>Coffeeae</taxon>
        <taxon>Coffea</taxon>
    </lineage>
</organism>
<dbReference type="FunFam" id="3.40.50.720:FF:000084">
    <property type="entry name" value="Short-chain dehydrogenase reductase"/>
    <property type="match status" value="1"/>
</dbReference>
<dbReference type="PRINTS" id="PR00081">
    <property type="entry name" value="GDHRDH"/>
</dbReference>
<dbReference type="AlphaFoldDB" id="A0A6P6V5K9"/>
<name>A0A6P6V5K9_COFAR</name>
<comment type="similarity">
    <text evidence="1">Belongs to the short-chain dehydrogenases/reductases (SDR) family.</text>
</comment>
<keyword evidence="3" id="KW-1185">Reference proteome</keyword>
<dbReference type="Proteomes" id="UP001652660">
    <property type="component" value="Chromosome 11c"/>
</dbReference>
<proteinExistence type="inferred from homology"/>
<dbReference type="Pfam" id="PF13561">
    <property type="entry name" value="adh_short_C2"/>
    <property type="match status" value="1"/>
</dbReference>
<protein>
    <submittedName>
        <fullName evidence="4">Short chain aldehyde dehydrogenase 1-like</fullName>
    </submittedName>
</protein>
<dbReference type="InterPro" id="IPR036291">
    <property type="entry name" value="NAD(P)-bd_dom_sf"/>
</dbReference>